<dbReference type="Proteomes" id="UP000029004">
    <property type="component" value="Unassembled WGS sequence"/>
</dbReference>
<keyword evidence="2" id="KW-0812">Transmembrane</keyword>
<dbReference type="EMBL" id="JGZP01000005">
    <property type="protein sequence ID" value="KFJ00026.1"/>
    <property type="molecule type" value="Genomic_DNA"/>
</dbReference>
<gene>
    <name evidence="3" type="ORF">BSTEL_1076</name>
</gene>
<keyword evidence="2" id="KW-0472">Membrane</keyword>
<name>A0A087DWX5_9BIFI</name>
<keyword evidence="4" id="KW-1185">Reference proteome</keyword>
<feature type="compositionally biased region" description="Polar residues" evidence="1">
    <location>
        <begin position="7"/>
        <end position="21"/>
    </location>
</feature>
<evidence type="ECO:0000256" key="1">
    <source>
        <dbReference type="SAM" id="MobiDB-lite"/>
    </source>
</evidence>
<feature type="region of interest" description="Disordered" evidence="1">
    <location>
        <begin position="1"/>
        <end position="108"/>
    </location>
</feature>
<feature type="compositionally biased region" description="Low complexity" evidence="1">
    <location>
        <begin position="91"/>
        <end position="106"/>
    </location>
</feature>
<evidence type="ECO:0000313" key="4">
    <source>
        <dbReference type="Proteomes" id="UP000029004"/>
    </source>
</evidence>
<feature type="compositionally biased region" description="Low complexity" evidence="1">
    <location>
        <begin position="33"/>
        <end position="76"/>
    </location>
</feature>
<dbReference type="AlphaFoldDB" id="A0A087DWX5"/>
<reference evidence="3 4" key="1">
    <citation type="submission" date="2014-03" db="EMBL/GenBank/DDBJ databases">
        <title>Genomics of Bifidobacteria.</title>
        <authorList>
            <person name="Ventura M."/>
            <person name="Milani C."/>
            <person name="Lugli G.A."/>
        </authorList>
    </citation>
    <scope>NUCLEOTIDE SEQUENCE [LARGE SCALE GENOMIC DNA]</scope>
    <source>
        <strain evidence="3 4">DSM 23968</strain>
    </source>
</reference>
<sequence>MKGTHMSDPNANGGSSPTDNGQVPFDQPQASDTPAYGQPYGQPQPYDQQPTQAMPAPWQAPGAGQSPASAGQSAGPDLSQQPTPQAPQYGAPAPEFQPAAPAYQGGPVPGAPAPAYPGAPAPDGAAPAYPAGPAPAYPGGPVPGAPGAPAFPGAPAPKKKGLSKGALIGIIAGAIAAVLVIVLVVVFVVVKPGSLKADDYLDGQTQTTKMYTKYSNVNSKMSKAMSTTYDNKSTFDKADASKIKQYIKDYEQANKEFTDLKVYKHDDKVKEAYDKYEKKAQKFVTFSTNMADTAVAMSAVTKACDATPTASYSDDDYYSEYNNYIKGCTSALGDLGDSKIKPIAEYATTMKDYLTKLGDIMKQMEALGSTDSIFSDNGKYQQFSDLTDQLYALESPYNASSDLNDGLTDLEKEANPSEELNDLTDLLQDGFNDKM</sequence>
<accession>A0A087DWX5</accession>
<organism evidence="3 4">
    <name type="scientific">Bifidobacterium stellenboschense</name>
    <dbReference type="NCBI Taxonomy" id="762211"/>
    <lineage>
        <taxon>Bacteria</taxon>
        <taxon>Bacillati</taxon>
        <taxon>Actinomycetota</taxon>
        <taxon>Actinomycetes</taxon>
        <taxon>Bifidobacteriales</taxon>
        <taxon>Bifidobacteriaceae</taxon>
        <taxon>Bifidobacterium</taxon>
    </lineage>
</organism>
<comment type="caution">
    <text evidence="3">The sequence shown here is derived from an EMBL/GenBank/DDBJ whole genome shotgun (WGS) entry which is preliminary data.</text>
</comment>
<keyword evidence="2" id="KW-1133">Transmembrane helix</keyword>
<proteinExistence type="predicted"/>
<protein>
    <submittedName>
        <fullName evidence="3">Uncharacterized protein</fullName>
    </submittedName>
</protein>
<dbReference type="eggNOG" id="ENOG5033B2S">
    <property type="taxonomic scope" value="Bacteria"/>
</dbReference>
<feature type="transmembrane region" description="Helical" evidence="2">
    <location>
        <begin position="166"/>
        <end position="190"/>
    </location>
</feature>
<dbReference type="STRING" id="762211.BSTEL_1076"/>
<evidence type="ECO:0000256" key="2">
    <source>
        <dbReference type="SAM" id="Phobius"/>
    </source>
</evidence>
<evidence type="ECO:0000313" key="3">
    <source>
        <dbReference type="EMBL" id="KFJ00026.1"/>
    </source>
</evidence>